<protein>
    <submittedName>
        <fullName evidence="2">Uncharacterized protein</fullName>
    </submittedName>
</protein>
<evidence type="ECO:0000256" key="1">
    <source>
        <dbReference type="SAM" id="SignalP"/>
    </source>
</evidence>
<feature type="chain" id="PRO_5046127061" evidence="1">
    <location>
        <begin position="31"/>
        <end position="140"/>
    </location>
</feature>
<keyword evidence="3" id="KW-1185">Reference proteome</keyword>
<comment type="caution">
    <text evidence="2">The sequence shown here is derived from an EMBL/GenBank/DDBJ whole genome shotgun (WGS) entry which is preliminary data.</text>
</comment>
<sequence>MSLSGKVRRVVTATVLMTAAAVSVAAPALARPSATTSVLPLAWQVAYDGATASGTQTVQQDPLGVGQKRTVKGIITTGTATGCFHVQIQHGGTTWESPVTCAGESPQSFVTTFQTFLIGRPSATARLCAGTACGASTTLW</sequence>
<evidence type="ECO:0000313" key="2">
    <source>
        <dbReference type="EMBL" id="MFF5203225.1"/>
    </source>
</evidence>
<dbReference type="RefSeq" id="WP_156057403.1">
    <property type="nucleotide sequence ID" value="NZ_JBEXXF010000025.1"/>
</dbReference>
<dbReference type="Proteomes" id="UP001602287">
    <property type="component" value="Unassembled WGS sequence"/>
</dbReference>
<dbReference type="EMBL" id="JBIAZM010000012">
    <property type="protein sequence ID" value="MFF5203225.1"/>
    <property type="molecule type" value="Genomic_DNA"/>
</dbReference>
<organism evidence="2 3">
    <name type="scientific">Micromonospora parva</name>
    <dbReference type="NCBI Taxonomy" id="1464048"/>
    <lineage>
        <taxon>Bacteria</taxon>
        <taxon>Bacillati</taxon>
        <taxon>Actinomycetota</taxon>
        <taxon>Actinomycetes</taxon>
        <taxon>Micromonosporales</taxon>
        <taxon>Micromonosporaceae</taxon>
        <taxon>Micromonospora</taxon>
    </lineage>
</organism>
<feature type="signal peptide" evidence="1">
    <location>
        <begin position="1"/>
        <end position="30"/>
    </location>
</feature>
<proteinExistence type="predicted"/>
<name>A0ABW6W0Y5_9ACTN</name>
<reference evidence="2 3" key="1">
    <citation type="submission" date="2024-10" db="EMBL/GenBank/DDBJ databases">
        <title>The Natural Products Discovery Center: Release of the First 8490 Sequenced Strains for Exploring Actinobacteria Biosynthetic Diversity.</title>
        <authorList>
            <person name="Kalkreuter E."/>
            <person name="Kautsar S.A."/>
            <person name="Yang D."/>
            <person name="Bader C.D."/>
            <person name="Teijaro C.N."/>
            <person name="Fluegel L."/>
            <person name="Davis C.M."/>
            <person name="Simpson J.R."/>
            <person name="Lauterbach L."/>
            <person name="Steele A.D."/>
            <person name="Gui C."/>
            <person name="Meng S."/>
            <person name="Li G."/>
            <person name="Viehrig K."/>
            <person name="Ye F."/>
            <person name="Su P."/>
            <person name="Kiefer A.F."/>
            <person name="Nichols A."/>
            <person name="Cepeda A.J."/>
            <person name="Yan W."/>
            <person name="Fan B."/>
            <person name="Jiang Y."/>
            <person name="Adhikari A."/>
            <person name="Zheng C.-J."/>
            <person name="Schuster L."/>
            <person name="Cowan T.M."/>
            <person name="Smanski M.J."/>
            <person name="Chevrette M.G."/>
            <person name="De Carvalho L.P.S."/>
            <person name="Shen B."/>
        </authorList>
    </citation>
    <scope>NUCLEOTIDE SEQUENCE [LARGE SCALE GENOMIC DNA]</scope>
    <source>
        <strain evidence="2 3">NPDC000140</strain>
    </source>
</reference>
<accession>A0ABW6W0Y5</accession>
<dbReference type="GeneID" id="95369441"/>
<keyword evidence="1" id="KW-0732">Signal</keyword>
<gene>
    <name evidence="2" type="ORF">ACFY3B_26855</name>
</gene>
<evidence type="ECO:0000313" key="3">
    <source>
        <dbReference type="Proteomes" id="UP001602287"/>
    </source>
</evidence>